<dbReference type="Proteomes" id="UP000234681">
    <property type="component" value="Chromosome 13"/>
</dbReference>
<gene>
    <name evidence="1" type="ORF">rCG_59356</name>
</gene>
<evidence type="ECO:0000313" key="2">
    <source>
        <dbReference type="Proteomes" id="UP000234681"/>
    </source>
</evidence>
<proteinExistence type="predicted"/>
<sequence>MSACNPTGHKGQRTASSR</sequence>
<dbReference type="EMBL" id="CH474111">
    <property type="protein sequence ID" value="EDL75116.1"/>
    <property type="molecule type" value="Genomic_DNA"/>
</dbReference>
<name>A6KSZ7_RAT</name>
<evidence type="ECO:0000313" key="1">
    <source>
        <dbReference type="EMBL" id="EDL75116.1"/>
    </source>
</evidence>
<protein>
    <submittedName>
        <fullName evidence="1">RCG59356</fullName>
    </submittedName>
</protein>
<organism evidence="1 2">
    <name type="scientific">Rattus norvegicus</name>
    <name type="common">Rat</name>
    <dbReference type="NCBI Taxonomy" id="10116"/>
    <lineage>
        <taxon>Eukaryota</taxon>
        <taxon>Metazoa</taxon>
        <taxon>Chordata</taxon>
        <taxon>Craniata</taxon>
        <taxon>Vertebrata</taxon>
        <taxon>Euteleostomi</taxon>
        <taxon>Mammalia</taxon>
        <taxon>Eutheria</taxon>
        <taxon>Euarchontoglires</taxon>
        <taxon>Glires</taxon>
        <taxon>Rodentia</taxon>
        <taxon>Myomorpha</taxon>
        <taxon>Muroidea</taxon>
        <taxon>Muridae</taxon>
        <taxon>Murinae</taxon>
        <taxon>Rattus</taxon>
    </lineage>
</organism>
<reference evidence="1 2" key="1">
    <citation type="submission" date="2005-09" db="EMBL/GenBank/DDBJ databases">
        <authorList>
            <person name="Mural R.J."/>
            <person name="Li P.W."/>
            <person name="Adams M.D."/>
            <person name="Amanatides P.G."/>
            <person name="Baden-Tillson H."/>
            <person name="Barnstead M."/>
            <person name="Chin S.H."/>
            <person name="Dew I."/>
            <person name="Evans C.A."/>
            <person name="Ferriera S."/>
            <person name="Flanigan M."/>
            <person name="Fosler C."/>
            <person name="Glodek A."/>
            <person name="Gu Z."/>
            <person name="Holt R.A."/>
            <person name="Jennings D."/>
            <person name="Kraft C.L."/>
            <person name="Lu F."/>
            <person name="Nguyen T."/>
            <person name="Nusskern D.R."/>
            <person name="Pfannkoch C.M."/>
            <person name="Sitter C."/>
            <person name="Sutton G.G."/>
            <person name="Venter J.C."/>
            <person name="Wang Z."/>
            <person name="Woodage T."/>
            <person name="Zheng X.H."/>
            <person name="Zhong F."/>
        </authorList>
    </citation>
    <scope>NUCLEOTIDE SEQUENCE [LARGE SCALE GENOMIC DNA]</scope>
    <source>
        <strain>BN</strain>
        <strain evidence="2">Sprague-Dawley</strain>
    </source>
</reference>
<dbReference type="AlphaFoldDB" id="A6KSZ7"/>
<accession>A6KSZ7</accession>